<comment type="cofactor">
    <cofactor evidence="13">
        <name>Mg(2+)</name>
        <dbReference type="ChEBI" id="CHEBI:18420"/>
    </cofactor>
</comment>
<dbReference type="GO" id="GO:0047443">
    <property type="term" value="F:4-hydroxy-4-methyl-2-oxoglutarate aldolase activity"/>
    <property type="evidence" value="ECO:0007669"/>
    <property type="project" value="UniProtKB-EC"/>
</dbReference>
<evidence type="ECO:0000256" key="6">
    <source>
        <dbReference type="ARBA" id="ARBA00012947"/>
    </source>
</evidence>
<gene>
    <name evidence="14" type="ORF">D1B32_00250</name>
</gene>
<comment type="caution">
    <text evidence="14">The sequence shown here is derived from an EMBL/GenBank/DDBJ whole genome shotgun (WGS) entry which is preliminary data.</text>
</comment>
<dbReference type="EC" id="4.1.3.17" evidence="5"/>
<keyword evidence="15" id="KW-1185">Reference proteome</keyword>
<name>A0A417YN09_9BACI</name>
<dbReference type="CDD" id="cd16841">
    <property type="entry name" value="RraA_family"/>
    <property type="match status" value="1"/>
</dbReference>
<protein>
    <recommendedName>
        <fullName evidence="7">Putative 4-hydroxy-4-methyl-2-oxoglutarate aldolase</fullName>
        <ecNumber evidence="6">4.1.1.112</ecNumber>
        <ecNumber evidence="5">4.1.3.17</ecNumber>
    </recommendedName>
    <alternativeName>
        <fullName evidence="11">Oxaloacetate decarboxylase</fullName>
    </alternativeName>
    <alternativeName>
        <fullName evidence="9">Regulator of ribonuclease activity homolog</fullName>
    </alternativeName>
    <alternativeName>
        <fullName evidence="10">RraA-like protein</fullName>
    </alternativeName>
</protein>
<organism evidence="14 15">
    <name type="scientific">Oceanobacillus profundus</name>
    <dbReference type="NCBI Taxonomy" id="372463"/>
    <lineage>
        <taxon>Bacteria</taxon>
        <taxon>Bacillati</taxon>
        <taxon>Bacillota</taxon>
        <taxon>Bacilli</taxon>
        <taxon>Bacillales</taxon>
        <taxon>Bacillaceae</taxon>
        <taxon>Oceanobacillus</taxon>
    </lineage>
</organism>
<dbReference type="Proteomes" id="UP000285456">
    <property type="component" value="Unassembled WGS sequence"/>
</dbReference>
<comment type="cofactor">
    <cofactor evidence="2">
        <name>a divalent metal cation</name>
        <dbReference type="ChEBI" id="CHEBI:60240"/>
    </cofactor>
</comment>
<evidence type="ECO:0000256" key="2">
    <source>
        <dbReference type="ARBA" id="ARBA00001968"/>
    </source>
</evidence>
<evidence type="ECO:0000313" key="14">
    <source>
        <dbReference type="EMBL" id="RHW35089.1"/>
    </source>
</evidence>
<feature type="binding site" evidence="13">
    <location>
        <position position="107"/>
    </location>
    <ligand>
        <name>Mg(2+)</name>
        <dbReference type="ChEBI" id="CHEBI:18420"/>
    </ligand>
</feature>
<proteinExistence type="inferred from homology"/>
<evidence type="ECO:0000256" key="7">
    <source>
        <dbReference type="ARBA" id="ARBA00016549"/>
    </source>
</evidence>
<feature type="binding site" evidence="13">
    <location>
        <position position="106"/>
    </location>
    <ligand>
        <name>substrate</name>
    </ligand>
</feature>
<evidence type="ECO:0000256" key="1">
    <source>
        <dbReference type="ARBA" id="ARBA00001342"/>
    </source>
</evidence>
<evidence type="ECO:0000256" key="8">
    <source>
        <dbReference type="ARBA" id="ARBA00025046"/>
    </source>
</evidence>
<dbReference type="SUPFAM" id="SSF89562">
    <property type="entry name" value="RraA-like"/>
    <property type="match status" value="1"/>
</dbReference>
<comment type="function">
    <text evidence="8">Catalyzes the aldol cleavage of 4-hydroxy-4-methyl-2-oxoglutarate (HMG) into 2 molecules of pyruvate. Also contains a secondary oxaloacetate (OAA) decarboxylase activity due to the common pyruvate enolate transition state formed following C-C bond cleavage in the retro-aldol and decarboxylation reactions.</text>
</comment>
<dbReference type="PANTHER" id="PTHR33254:SF4">
    <property type="entry name" value="4-HYDROXY-4-METHYL-2-OXOGLUTARATE ALDOLASE 3-RELATED"/>
    <property type="match status" value="1"/>
</dbReference>
<reference evidence="14 15" key="1">
    <citation type="journal article" date="2007" name="Int. J. Syst. Evol. Microbiol.">
        <title>Oceanobacillus profundus sp. nov., isolated from a deep-sea sediment core.</title>
        <authorList>
            <person name="Kim Y.G."/>
            <person name="Choi D.H."/>
            <person name="Hyun S."/>
            <person name="Cho B.C."/>
        </authorList>
    </citation>
    <scope>NUCLEOTIDE SEQUENCE [LARGE SCALE GENOMIC DNA]</scope>
    <source>
        <strain evidence="14 15">DSM 18246</strain>
    </source>
</reference>
<evidence type="ECO:0000256" key="9">
    <source>
        <dbReference type="ARBA" id="ARBA00029596"/>
    </source>
</evidence>
<comment type="subunit">
    <text evidence="4">Homotrimer.</text>
</comment>
<evidence type="ECO:0000256" key="12">
    <source>
        <dbReference type="ARBA" id="ARBA00047973"/>
    </source>
</evidence>
<evidence type="ECO:0000256" key="13">
    <source>
        <dbReference type="PIRSR" id="PIRSR605493-1"/>
    </source>
</evidence>
<dbReference type="GO" id="GO:0008948">
    <property type="term" value="F:oxaloacetate decarboxylase activity"/>
    <property type="evidence" value="ECO:0007669"/>
    <property type="project" value="UniProtKB-EC"/>
</dbReference>
<accession>A0A417YN09</accession>
<dbReference type="InterPro" id="IPR005493">
    <property type="entry name" value="RraA/RraA-like"/>
</dbReference>
<evidence type="ECO:0000313" key="15">
    <source>
        <dbReference type="Proteomes" id="UP000285456"/>
    </source>
</evidence>
<evidence type="ECO:0000256" key="4">
    <source>
        <dbReference type="ARBA" id="ARBA00011233"/>
    </source>
</evidence>
<keyword evidence="13" id="KW-0460">Magnesium</keyword>
<dbReference type="Gene3D" id="3.50.30.40">
    <property type="entry name" value="Ribonuclease E inhibitor RraA/RraA-like"/>
    <property type="match status" value="1"/>
</dbReference>
<keyword evidence="13" id="KW-0479">Metal-binding</keyword>
<sequence length="206" mass="22184">MTVNYVEEFAKLPATCVSDGLAGQNAMDFAIKPLAHHHKIAGRAHTVKIPKGQNKEFLKAIREANAGDVLVVDAEDDTSKAIAGDFILGMAKTLGIKGVVTNGVVRDVEGILELDFPVFCRGTTTVAGSKSDTGYSNIAISCGGVVVRQGDIIVGDRDGVVVVPKEKEKEVLEQAQKKLRKDEEKESRVAGDIEAIYKHIDEVLER</sequence>
<comment type="similarity">
    <text evidence="3">Belongs to the class II aldolase/RraA-like family.</text>
</comment>
<dbReference type="PANTHER" id="PTHR33254">
    <property type="entry name" value="4-HYDROXY-4-METHYL-2-OXOGLUTARATE ALDOLASE 3-RELATED"/>
    <property type="match status" value="1"/>
</dbReference>
<comment type="catalytic activity">
    <reaction evidence="1">
        <text>4-hydroxy-4-methyl-2-oxoglutarate = 2 pyruvate</text>
        <dbReference type="Rhea" id="RHEA:22748"/>
        <dbReference type="ChEBI" id="CHEBI:15361"/>
        <dbReference type="ChEBI" id="CHEBI:58276"/>
        <dbReference type="EC" id="4.1.3.17"/>
    </reaction>
</comment>
<dbReference type="AlphaFoldDB" id="A0A417YN09"/>
<evidence type="ECO:0000256" key="11">
    <source>
        <dbReference type="ARBA" id="ARBA00032305"/>
    </source>
</evidence>
<comment type="catalytic activity">
    <reaction evidence="12">
        <text>oxaloacetate + H(+) = pyruvate + CO2</text>
        <dbReference type="Rhea" id="RHEA:15641"/>
        <dbReference type="ChEBI" id="CHEBI:15361"/>
        <dbReference type="ChEBI" id="CHEBI:15378"/>
        <dbReference type="ChEBI" id="CHEBI:16452"/>
        <dbReference type="ChEBI" id="CHEBI:16526"/>
        <dbReference type="EC" id="4.1.1.112"/>
    </reaction>
</comment>
<feature type="binding site" evidence="13">
    <location>
        <begin position="84"/>
        <end position="87"/>
    </location>
    <ligand>
        <name>substrate</name>
    </ligand>
</feature>
<dbReference type="EMBL" id="QWEH01000001">
    <property type="protein sequence ID" value="RHW35089.1"/>
    <property type="molecule type" value="Genomic_DNA"/>
</dbReference>
<dbReference type="GO" id="GO:0046872">
    <property type="term" value="F:metal ion binding"/>
    <property type="evidence" value="ECO:0007669"/>
    <property type="project" value="UniProtKB-KW"/>
</dbReference>
<dbReference type="RefSeq" id="WP_118888289.1">
    <property type="nucleotide sequence ID" value="NZ_PHUT01000001.1"/>
</dbReference>
<dbReference type="InterPro" id="IPR036704">
    <property type="entry name" value="RraA/RraA-like_sf"/>
</dbReference>
<evidence type="ECO:0000256" key="10">
    <source>
        <dbReference type="ARBA" id="ARBA00030169"/>
    </source>
</evidence>
<dbReference type="EC" id="4.1.1.112" evidence="6"/>
<evidence type="ECO:0000256" key="3">
    <source>
        <dbReference type="ARBA" id="ARBA00008621"/>
    </source>
</evidence>
<dbReference type="OrthoDB" id="9784786at2"/>
<evidence type="ECO:0000256" key="5">
    <source>
        <dbReference type="ARBA" id="ARBA00012213"/>
    </source>
</evidence>
<dbReference type="Pfam" id="PF03737">
    <property type="entry name" value="RraA-like"/>
    <property type="match status" value="1"/>
</dbReference>